<evidence type="ECO:0000313" key="2">
    <source>
        <dbReference type="EMBL" id="KAJ1205355.1"/>
    </source>
</evidence>
<comment type="caution">
    <text evidence="2">The sequence shown here is derived from an EMBL/GenBank/DDBJ whole genome shotgun (WGS) entry which is preliminary data.</text>
</comment>
<evidence type="ECO:0000313" key="3">
    <source>
        <dbReference type="Proteomes" id="UP001066276"/>
    </source>
</evidence>
<evidence type="ECO:0000256" key="1">
    <source>
        <dbReference type="SAM" id="MobiDB-lite"/>
    </source>
</evidence>
<feature type="region of interest" description="Disordered" evidence="1">
    <location>
        <begin position="123"/>
        <end position="148"/>
    </location>
</feature>
<feature type="region of interest" description="Disordered" evidence="1">
    <location>
        <begin position="280"/>
        <end position="300"/>
    </location>
</feature>
<organism evidence="2 3">
    <name type="scientific">Pleurodeles waltl</name>
    <name type="common">Iberian ribbed newt</name>
    <dbReference type="NCBI Taxonomy" id="8319"/>
    <lineage>
        <taxon>Eukaryota</taxon>
        <taxon>Metazoa</taxon>
        <taxon>Chordata</taxon>
        <taxon>Craniata</taxon>
        <taxon>Vertebrata</taxon>
        <taxon>Euteleostomi</taxon>
        <taxon>Amphibia</taxon>
        <taxon>Batrachia</taxon>
        <taxon>Caudata</taxon>
        <taxon>Salamandroidea</taxon>
        <taxon>Salamandridae</taxon>
        <taxon>Pleurodelinae</taxon>
        <taxon>Pleurodeles</taxon>
    </lineage>
</organism>
<sequence length="300" mass="31813">MWCLGPRCVRPPTPRRCRPTSATLKSVVPRLGPPQGPHSSRGGWDNPGGPPFRVYWGEVWSPQMSHYQGPRPFQVSLPTRRSLGGRQCSSPVSGCQGHPPLSPPWVATLLSPLLIPLAVSATPGTHSARPEADQASRGPTPGSSSRHVSRALWPYTGSWSSNRISGGRRFLSLTLGWWGHPPRPPSRGSAPQSRPQLPGGWRHPRHFLAVSDGRPQPRAGFRLRSFSQPLVALQDTAPPGAPADTSPNHGPPVLFCSPRPAGPSTAPTFSGATLLSSTLSARPAPCGLAPPLKSPASAEG</sequence>
<dbReference type="AlphaFoldDB" id="A0AAV7VUJ3"/>
<keyword evidence="3" id="KW-1185">Reference proteome</keyword>
<proteinExistence type="predicted"/>
<feature type="region of interest" description="Disordered" evidence="1">
    <location>
        <begin position="182"/>
        <end position="203"/>
    </location>
</feature>
<reference evidence="2" key="1">
    <citation type="journal article" date="2022" name="bioRxiv">
        <title>Sequencing and chromosome-scale assembly of the giantPleurodeles waltlgenome.</title>
        <authorList>
            <person name="Brown T."/>
            <person name="Elewa A."/>
            <person name="Iarovenko S."/>
            <person name="Subramanian E."/>
            <person name="Araus A.J."/>
            <person name="Petzold A."/>
            <person name="Susuki M."/>
            <person name="Suzuki K.-i.T."/>
            <person name="Hayashi T."/>
            <person name="Toyoda A."/>
            <person name="Oliveira C."/>
            <person name="Osipova E."/>
            <person name="Leigh N.D."/>
            <person name="Simon A."/>
            <person name="Yun M.H."/>
        </authorList>
    </citation>
    <scope>NUCLEOTIDE SEQUENCE</scope>
    <source>
        <strain evidence="2">20211129_DDA</strain>
        <tissue evidence="2">Liver</tissue>
    </source>
</reference>
<gene>
    <name evidence="2" type="ORF">NDU88_000790</name>
</gene>
<accession>A0AAV7VUJ3</accession>
<dbReference type="EMBL" id="JANPWB010000002">
    <property type="protein sequence ID" value="KAJ1205355.1"/>
    <property type="molecule type" value="Genomic_DNA"/>
</dbReference>
<dbReference type="Proteomes" id="UP001066276">
    <property type="component" value="Chromosome 1_2"/>
</dbReference>
<feature type="region of interest" description="Disordered" evidence="1">
    <location>
        <begin position="28"/>
        <end position="47"/>
    </location>
</feature>
<protein>
    <submittedName>
        <fullName evidence="2">Uncharacterized protein</fullName>
    </submittedName>
</protein>
<name>A0AAV7VUJ3_PLEWA</name>